<feature type="compositionally biased region" description="Polar residues" evidence="1">
    <location>
        <begin position="325"/>
        <end position="345"/>
    </location>
</feature>
<dbReference type="RefSeq" id="XP_051279388.1">
    <property type="nucleotide sequence ID" value="XM_051423428.1"/>
</dbReference>
<dbReference type="Gene3D" id="1.20.58.60">
    <property type="match status" value="1"/>
</dbReference>
<protein>
    <recommendedName>
        <fullName evidence="4">Centrosomal protein of 68 kDa</fullName>
    </recommendedName>
</protein>
<feature type="region of interest" description="Disordered" evidence="1">
    <location>
        <begin position="102"/>
        <end position="124"/>
    </location>
</feature>
<evidence type="ECO:0000256" key="1">
    <source>
        <dbReference type="SAM" id="MobiDB-lite"/>
    </source>
</evidence>
<feature type="compositionally biased region" description="Low complexity" evidence="1">
    <location>
        <begin position="105"/>
        <end position="116"/>
    </location>
</feature>
<dbReference type="Proteomes" id="UP000694389">
    <property type="component" value="Unassembled WGS sequence"/>
</dbReference>
<dbReference type="RefSeq" id="XP_051279396.1">
    <property type="nucleotide sequence ID" value="XM_051423436.1"/>
</dbReference>
<feature type="region of interest" description="Disordered" evidence="1">
    <location>
        <begin position="57"/>
        <end position="87"/>
    </location>
</feature>
<organism evidence="2 3">
    <name type="scientific">Dicentrarchus labrax</name>
    <name type="common">European seabass</name>
    <name type="synonym">Morone labrax</name>
    <dbReference type="NCBI Taxonomy" id="13489"/>
    <lineage>
        <taxon>Eukaryota</taxon>
        <taxon>Metazoa</taxon>
        <taxon>Chordata</taxon>
        <taxon>Craniata</taxon>
        <taxon>Vertebrata</taxon>
        <taxon>Euteleostomi</taxon>
        <taxon>Actinopterygii</taxon>
        <taxon>Neopterygii</taxon>
        <taxon>Teleostei</taxon>
        <taxon>Neoteleostei</taxon>
        <taxon>Acanthomorphata</taxon>
        <taxon>Eupercaria</taxon>
        <taxon>Moronidae</taxon>
        <taxon>Dicentrarchus</taxon>
    </lineage>
</organism>
<sequence>MEARGRSQRWKMHLPEFKHSRTCPNPDKSVTMAPTSRYLTDRQYVMRKPLFSAEQHTSILKKTHPQKHTEKERQLGVSRREQSQQHTDMNFLTRARAELTPESFSLSRNDISSPSSSREELGSPLAVSELRTTLCREEPTFRSPSPGCRSAQRSLSSSILEVQRLNPPLRPRLTSTVLYPTYTPRSGQTQFRLGGRDRGGGGEKKTCSSGGHSVSPYQVNYWACAIPKSLPPSPDRHSAGWDPNREYQDLLDYTYPLRPGQVVTEWGSSELQGESLLQTDPNLQDSGIELDHICSSTSLSGLGFTVSGTGQTRERSTLSAGHRSPNLQAFSKSSDGLPSSTQLSLTDPVGLSLDSLDSSKDRDGMNHYKSDGHHHQRHALSSCTSAAYIRSTSVLPLSRCVCGEVDEEFWPLPEQLEELQLLSRQVREVTAQLSQPVTASWESLGPGTTSILSSITLPEKQEAEAKEPQANNEDTDEGRDETGREGISAAQTAADHFEAVRRSSRAWVEPIGGALSQSSLREVEALVEQLCGLTLPGSRRSSQENPEQSDSLMKHIQVFCSHLEQLIQRLYTVSEKMELLAAPTVDIDSVKSSLAEYQSFQREVSSHQPLTSSVLHSGQLLLSCINTTSPFLRDALLLIERQSGALETHTEHFFSSILSAMDSLTQPSLVQQSREEDPGPVGFQGSTV</sequence>
<dbReference type="Ensembl" id="ENSDLAT00005084924.1">
    <property type="protein sequence ID" value="ENSDLAP00005074429.1"/>
    <property type="gene ID" value="ENSDLAG00005033963.1"/>
</dbReference>
<feature type="region of interest" description="Disordered" evidence="1">
    <location>
        <begin position="459"/>
        <end position="488"/>
    </location>
</feature>
<dbReference type="OrthoDB" id="9448174at2759"/>
<dbReference type="AlphaFoldDB" id="A0A8P4KN35"/>
<feature type="region of interest" description="Disordered" evidence="1">
    <location>
        <begin position="307"/>
        <end position="377"/>
    </location>
</feature>
<dbReference type="CTD" id="23177"/>
<reference evidence="2" key="2">
    <citation type="submission" date="2025-09" db="UniProtKB">
        <authorList>
            <consortium name="Ensembl"/>
        </authorList>
    </citation>
    <scope>IDENTIFICATION</scope>
</reference>
<evidence type="ECO:0008006" key="4">
    <source>
        <dbReference type="Google" id="ProtNLM"/>
    </source>
</evidence>
<dbReference type="GeneTree" id="ENSGT00810000125473"/>
<dbReference type="RefSeq" id="XP_051279379.1">
    <property type="nucleotide sequence ID" value="XM_051423419.1"/>
</dbReference>
<dbReference type="GeneID" id="127376482"/>
<dbReference type="OMA" id="EHIQLFC"/>
<reference evidence="2" key="1">
    <citation type="submission" date="2025-08" db="UniProtKB">
        <authorList>
            <consortium name="Ensembl"/>
        </authorList>
    </citation>
    <scope>IDENTIFICATION</scope>
</reference>
<name>A0A8P4KN35_DICLA</name>
<feature type="compositionally biased region" description="Basic and acidic residues" evidence="1">
    <location>
        <begin position="67"/>
        <end position="83"/>
    </location>
</feature>
<dbReference type="SUPFAM" id="SSF46966">
    <property type="entry name" value="Spectrin repeat"/>
    <property type="match status" value="1"/>
</dbReference>
<evidence type="ECO:0000313" key="3">
    <source>
        <dbReference type="Proteomes" id="UP000694389"/>
    </source>
</evidence>
<keyword evidence="3" id="KW-1185">Reference proteome</keyword>
<feature type="compositionally biased region" description="Polar residues" evidence="1">
    <location>
        <begin position="179"/>
        <end position="191"/>
    </location>
</feature>
<accession>A0A8P4KN35</accession>
<evidence type="ECO:0000313" key="2">
    <source>
        <dbReference type="Ensembl" id="ENSDLAP00005074429.1"/>
    </source>
</evidence>
<gene>
    <name evidence="2" type="primary">cep68</name>
</gene>
<feature type="region of interest" description="Disordered" evidence="1">
    <location>
        <begin position="179"/>
        <end position="211"/>
    </location>
</feature>
<feature type="compositionally biased region" description="Basic and acidic residues" evidence="1">
    <location>
        <begin position="194"/>
        <end position="206"/>
    </location>
</feature>
<feature type="compositionally biased region" description="Basic and acidic residues" evidence="1">
    <location>
        <begin position="357"/>
        <end position="373"/>
    </location>
</feature>
<proteinExistence type="predicted"/>
<feature type="region of interest" description="Disordered" evidence="1">
    <location>
        <begin position="667"/>
        <end position="688"/>
    </location>
</feature>